<name>A0A4Y8X4F0_9MICC</name>
<reference evidence="1 2" key="1">
    <citation type="submission" date="2020-08" db="EMBL/GenBank/DDBJ databases">
        <title>Sequencing the genomes of 1000 actinobacteria strains.</title>
        <authorList>
            <person name="Klenk H.-P."/>
        </authorList>
    </citation>
    <scope>NUCLEOTIDE SEQUENCE [LARGE SCALE GENOMIC DNA]</scope>
    <source>
        <strain evidence="1 2">DSM 19079</strain>
    </source>
</reference>
<accession>A0A4Y8X4F0</accession>
<evidence type="ECO:0000313" key="2">
    <source>
        <dbReference type="Proteomes" id="UP000560081"/>
    </source>
</evidence>
<comment type="caution">
    <text evidence="1">The sequence shown here is derived from an EMBL/GenBank/DDBJ whole genome shotgun (WGS) entry which is preliminary data.</text>
</comment>
<dbReference type="SUPFAM" id="SSF52402">
    <property type="entry name" value="Adenine nucleotide alpha hydrolases-like"/>
    <property type="match status" value="1"/>
</dbReference>
<evidence type="ECO:0000313" key="1">
    <source>
        <dbReference type="EMBL" id="MBB4882944.1"/>
    </source>
</evidence>
<proteinExistence type="predicted"/>
<dbReference type="Gene3D" id="3.40.50.620">
    <property type="entry name" value="HUPs"/>
    <property type="match status" value="1"/>
</dbReference>
<dbReference type="OrthoDB" id="3491142at2"/>
<sequence length="601" mass="66599">MTEFLLAVPRRPRRDLTLDLTRSRLRAVADGYAPFVGPAYDQEPVILEPSVTTVALVFQRTGGPALAAAEADRWAVTGGHPVWDELIRNVRRVGSRLGYDRPVWGQYAAVMVERHVDRVTAWATVPAFDGLYWAQDSEHVYVSNRPLLPALALAGGRRAGVRRDEGYLAHYLYSGYSLEEVSPFAGVSRLPVDRSLEIVQGRARLGVVPPGLRSTLTEDHTPEEGAEAAAEAMLGAMDRVEAVLDGRPVQLRLSGGKDSRTLLALLKGRDMEVHAVTFGEEHEPDPLVARMMTDRLGMPLTVTQPTPIDATGERERILTTLFQSGGQPLSEAHTARYVGSNPRTPGEGIMLGQWPLLKGGMAQRLRYTTDDALRRVRARSNPDLLVESRRRPLEEALTRWFHEVPAQDRAEKLYLYARQFRSGTYLHAHIAHYGRDATIAYPLGDAEVTAVADALTMGEKVSHRALFGALARIWPEVMAVPLGNNSWGFEQKGPDPTWSGPFYAERTAPLPDLEPAPRTGPARIGEYSPRTLVELSRILVESPNQEVLQDHLPEPLLFAVAATALSGSVSLPDGMDRRRYAKDLWRVTVADLWYGWDWMPA</sequence>
<dbReference type="RefSeq" id="WP_135028065.1">
    <property type="nucleotide sequence ID" value="NZ_BMLA01000001.1"/>
</dbReference>
<keyword evidence="2" id="KW-1185">Reference proteome</keyword>
<protein>
    <recommendedName>
        <fullName evidence="3">Asparagine synthetase domain-containing protein</fullName>
    </recommendedName>
</protein>
<dbReference type="InterPro" id="IPR014729">
    <property type="entry name" value="Rossmann-like_a/b/a_fold"/>
</dbReference>
<organism evidence="1 2">
    <name type="scientific">Micrococcus flavus</name>
    <dbReference type="NCBI Taxonomy" id="384602"/>
    <lineage>
        <taxon>Bacteria</taxon>
        <taxon>Bacillati</taxon>
        <taxon>Actinomycetota</taxon>
        <taxon>Actinomycetes</taxon>
        <taxon>Micrococcales</taxon>
        <taxon>Micrococcaceae</taxon>
        <taxon>Micrococcus</taxon>
    </lineage>
</organism>
<gene>
    <name evidence="1" type="ORF">BJ976_001295</name>
</gene>
<dbReference type="EMBL" id="JACHMC010000001">
    <property type="protein sequence ID" value="MBB4882944.1"/>
    <property type="molecule type" value="Genomic_DNA"/>
</dbReference>
<dbReference type="AlphaFoldDB" id="A0A4Y8X4F0"/>
<dbReference type="Proteomes" id="UP000560081">
    <property type="component" value="Unassembled WGS sequence"/>
</dbReference>
<evidence type="ECO:0008006" key="3">
    <source>
        <dbReference type="Google" id="ProtNLM"/>
    </source>
</evidence>